<dbReference type="EMBL" id="PNBA02001042">
    <property type="protein sequence ID" value="KAG6382520.1"/>
    <property type="molecule type" value="Genomic_DNA"/>
</dbReference>
<dbReference type="Proteomes" id="UP000298416">
    <property type="component" value="Unassembled WGS sequence"/>
</dbReference>
<evidence type="ECO:0000259" key="5">
    <source>
        <dbReference type="SMART" id="SM00551"/>
    </source>
</evidence>
<accession>A0A8X8VUC4</accession>
<evidence type="ECO:0000313" key="7">
    <source>
        <dbReference type="Proteomes" id="UP000298416"/>
    </source>
</evidence>
<feature type="domain" description="TAZ-type" evidence="5">
    <location>
        <begin position="103"/>
        <end position="187"/>
    </location>
</feature>
<dbReference type="Pfam" id="PF02135">
    <property type="entry name" value="zf-TAZ"/>
    <property type="match status" value="1"/>
</dbReference>
<reference evidence="6" key="1">
    <citation type="submission" date="2018-01" db="EMBL/GenBank/DDBJ databases">
        <authorList>
            <person name="Mao J.F."/>
        </authorList>
    </citation>
    <scope>NUCLEOTIDE SEQUENCE</scope>
    <source>
        <strain evidence="6">Huo1</strain>
        <tissue evidence="6">Leaf</tissue>
    </source>
</reference>
<evidence type="ECO:0000256" key="2">
    <source>
        <dbReference type="ARBA" id="ARBA00022771"/>
    </source>
</evidence>
<organism evidence="6">
    <name type="scientific">Salvia splendens</name>
    <name type="common">Scarlet sage</name>
    <dbReference type="NCBI Taxonomy" id="180675"/>
    <lineage>
        <taxon>Eukaryota</taxon>
        <taxon>Viridiplantae</taxon>
        <taxon>Streptophyta</taxon>
        <taxon>Embryophyta</taxon>
        <taxon>Tracheophyta</taxon>
        <taxon>Spermatophyta</taxon>
        <taxon>Magnoliopsida</taxon>
        <taxon>eudicotyledons</taxon>
        <taxon>Gunneridae</taxon>
        <taxon>Pentapetalae</taxon>
        <taxon>asterids</taxon>
        <taxon>lamiids</taxon>
        <taxon>Lamiales</taxon>
        <taxon>Lamiaceae</taxon>
        <taxon>Nepetoideae</taxon>
        <taxon>Mentheae</taxon>
        <taxon>Salviinae</taxon>
        <taxon>Salvia</taxon>
        <taxon>Salvia subgen. Calosphace</taxon>
        <taxon>core Calosphace</taxon>
    </lineage>
</organism>
<sequence>MINRSQKRRSSERKIPILDVPDDAVSLFIQFLYSYGCASACNTVDDLHLKCMNMLSTNFKALQETEGWKFIQNHDPFLELQIWQSIDESESMKKRTRRRRKERSLYIELSEAMSCLEHICDMDLSGEKGPCSKFSTCHGPQLLIKHVGGCKKRVNRGCLRCKRMWQLFRLHSSICDHYDECRVPLCSTGKEGYDSILSEGDVCGEELLTWCLEHSSFSKDRTSIRFPQHRLLSDRQVTCLTNVEAFVLRAADFEEVAGLLIRFLNNPLIQSVIRYESPHWRGIAARRIQLAWRHRRKQTNQVGSSR</sequence>
<evidence type="ECO:0000256" key="1">
    <source>
        <dbReference type="ARBA" id="ARBA00022723"/>
    </source>
</evidence>
<reference evidence="6" key="2">
    <citation type="submission" date="2020-08" db="EMBL/GenBank/DDBJ databases">
        <title>Plant Genome Project.</title>
        <authorList>
            <person name="Zhang R.-G."/>
        </authorList>
    </citation>
    <scope>NUCLEOTIDE SEQUENCE</scope>
    <source>
        <strain evidence="6">Huo1</strain>
        <tissue evidence="6">Leaf</tissue>
    </source>
</reference>
<dbReference type="Gene3D" id="1.20.1020.10">
    <property type="entry name" value="TAZ domain"/>
    <property type="match status" value="1"/>
</dbReference>
<keyword evidence="2" id="KW-0863">Zinc-finger</keyword>
<dbReference type="SMART" id="SM00551">
    <property type="entry name" value="ZnF_TAZ"/>
    <property type="match status" value="1"/>
</dbReference>
<dbReference type="GO" id="GO:0005634">
    <property type="term" value="C:nucleus"/>
    <property type="evidence" value="ECO:0007669"/>
    <property type="project" value="TreeGrafter"/>
</dbReference>
<dbReference type="InterPro" id="IPR000197">
    <property type="entry name" value="Znf_TAZ"/>
</dbReference>
<proteinExistence type="predicted"/>
<dbReference type="Gene3D" id="1.25.40.420">
    <property type="match status" value="1"/>
</dbReference>
<keyword evidence="1" id="KW-0479">Metal-binding</keyword>
<evidence type="ECO:0000256" key="3">
    <source>
        <dbReference type="ARBA" id="ARBA00022786"/>
    </source>
</evidence>
<dbReference type="InterPro" id="IPR044513">
    <property type="entry name" value="BT1/2/3/4/5"/>
</dbReference>
<dbReference type="GO" id="GO:0008270">
    <property type="term" value="F:zinc ion binding"/>
    <property type="evidence" value="ECO:0007669"/>
    <property type="project" value="UniProtKB-KW"/>
</dbReference>
<keyword evidence="4" id="KW-0862">Zinc</keyword>
<dbReference type="InterPro" id="IPR035898">
    <property type="entry name" value="TAZ_dom_sf"/>
</dbReference>
<comment type="caution">
    <text evidence="6">The sequence shown here is derived from an EMBL/GenBank/DDBJ whole genome shotgun (WGS) entry which is preliminary data.</text>
</comment>
<dbReference type="PANTHER" id="PTHR46287:SF4">
    <property type="entry name" value="BTB_POZ AND TAZ DOMAIN-CONTAINING PROTEIN 2"/>
    <property type="match status" value="1"/>
</dbReference>
<name>A0A8X8VUC4_SALSN</name>
<gene>
    <name evidence="6" type="ORF">SASPL_157809</name>
</gene>
<dbReference type="PANTHER" id="PTHR46287">
    <property type="entry name" value="BTB/POZ AND TAZ DOMAIN-CONTAINING PROTEIN 3-RELATED"/>
    <property type="match status" value="1"/>
</dbReference>
<dbReference type="GO" id="GO:0006950">
    <property type="term" value="P:response to stress"/>
    <property type="evidence" value="ECO:0007669"/>
    <property type="project" value="UniProtKB-ARBA"/>
</dbReference>
<dbReference type="AlphaFoldDB" id="A0A8X8VUC4"/>
<evidence type="ECO:0000256" key="4">
    <source>
        <dbReference type="ARBA" id="ARBA00022833"/>
    </source>
</evidence>
<keyword evidence="3" id="KW-0833">Ubl conjugation pathway</keyword>
<protein>
    <recommendedName>
        <fullName evidence="5">TAZ-type domain-containing protein</fullName>
    </recommendedName>
</protein>
<keyword evidence="7" id="KW-1185">Reference proteome</keyword>
<dbReference type="SUPFAM" id="SSF57933">
    <property type="entry name" value="TAZ domain"/>
    <property type="match status" value="1"/>
</dbReference>
<evidence type="ECO:0000313" key="6">
    <source>
        <dbReference type="EMBL" id="KAG6382520.1"/>
    </source>
</evidence>